<reference evidence="18 19" key="1">
    <citation type="submission" date="2018-12" db="EMBL/GenBank/DDBJ databases">
        <authorList>
            <consortium name="Pathogen Informatics"/>
        </authorList>
    </citation>
    <scope>NUCLEOTIDE SEQUENCE [LARGE SCALE GENOMIC DNA]</scope>
    <source>
        <strain evidence="18 19">NCTC13193</strain>
    </source>
</reference>
<comment type="catalytic activity">
    <reaction evidence="10">
        <text>Hydrolysis of unblocked, C-terminal dipeptides from oligopeptides, with broad specificity. Does not hydrolyze bonds in which P1' is Pro, or both P1 and P1' are Gly.</text>
        <dbReference type="EC" id="3.4.15.5"/>
    </reaction>
</comment>
<dbReference type="SUPFAM" id="SSF55486">
    <property type="entry name" value="Metalloproteases ('zincins'), catalytic domain"/>
    <property type="match status" value="1"/>
</dbReference>
<proteinExistence type="inferred from homology"/>
<protein>
    <recommendedName>
        <fullName evidence="13">Dipeptidyl carboxypeptidase</fullName>
        <ecNumber evidence="12">3.4.15.5</ecNumber>
    </recommendedName>
    <alternativeName>
        <fullName evidence="14">Peptidyl-dipeptidase Dcp</fullName>
    </alternativeName>
</protein>
<accession>A0A448SR29</accession>
<keyword evidence="4 18" id="KW-0121">Carboxypeptidase</keyword>
<dbReference type="InterPro" id="IPR001567">
    <property type="entry name" value="Pept_M3A_M3B_dom"/>
</dbReference>
<evidence type="ECO:0000256" key="14">
    <source>
        <dbReference type="ARBA" id="ARBA00075608"/>
    </source>
</evidence>
<gene>
    <name evidence="18" type="primary">dcp</name>
    <name evidence="18" type="ORF">NCTC13193_02891</name>
</gene>
<evidence type="ECO:0000256" key="11">
    <source>
        <dbReference type="ARBA" id="ARBA00054529"/>
    </source>
</evidence>
<comment type="function">
    <text evidence="11">Removes dipeptides from the C-termini of N-blocked tripeptides, tetrapeptides and larger peptides.</text>
</comment>
<dbReference type="Gene3D" id="3.40.390.10">
    <property type="entry name" value="Collagenase (Catalytic Domain)"/>
    <property type="match status" value="1"/>
</dbReference>
<evidence type="ECO:0000256" key="6">
    <source>
        <dbReference type="ARBA" id="ARBA00022723"/>
    </source>
</evidence>
<dbReference type="FunFam" id="1.10.1370.40:FF:000001">
    <property type="entry name" value="Dipeptidyl carboxypeptidase II"/>
    <property type="match status" value="2"/>
</dbReference>
<dbReference type="NCBIfam" id="NF007624">
    <property type="entry name" value="PRK10280.1"/>
    <property type="match status" value="1"/>
</dbReference>
<evidence type="ECO:0000256" key="1">
    <source>
        <dbReference type="ARBA" id="ARBA00004496"/>
    </source>
</evidence>
<keyword evidence="5 15" id="KW-0645">Protease</keyword>
<dbReference type="GO" id="GO:0046872">
    <property type="term" value="F:metal ion binding"/>
    <property type="evidence" value="ECO:0007669"/>
    <property type="project" value="UniProtKB-UniRule"/>
</dbReference>
<evidence type="ECO:0000256" key="4">
    <source>
        <dbReference type="ARBA" id="ARBA00022645"/>
    </source>
</evidence>
<dbReference type="InterPro" id="IPR045090">
    <property type="entry name" value="Pept_M3A_M3B"/>
</dbReference>
<dbReference type="InterPro" id="IPR024077">
    <property type="entry name" value="Neurolysin/TOP_dom2"/>
</dbReference>
<dbReference type="Gene3D" id="1.10.1370.40">
    <property type="match status" value="1"/>
</dbReference>
<evidence type="ECO:0000256" key="12">
    <source>
        <dbReference type="ARBA" id="ARBA00066668"/>
    </source>
</evidence>
<keyword evidence="3" id="KW-0963">Cytoplasm</keyword>
<feature type="signal peptide" evidence="16">
    <location>
        <begin position="1"/>
        <end position="20"/>
    </location>
</feature>
<evidence type="ECO:0000259" key="17">
    <source>
        <dbReference type="Pfam" id="PF01432"/>
    </source>
</evidence>
<evidence type="ECO:0000256" key="16">
    <source>
        <dbReference type="SAM" id="SignalP"/>
    </source>
</evidence>
<keyword evidence="6 15" id="KW-0479">Metal-binding</keyword>
<dbReference type="EMBL" id="LR134492">
    <property type="protein sequence ID" value="VEI70111.1"/>
    <property type="molecule type" value="Genomic_DNA"/>
</dbReference>
<dbReference type="EC" id="3.4.15.5" evidence="12"/>
<evidence type="ECO:0000313" key="19">
    <source>
        <dbReference type="Proteomes" id="UP000270487"/>
    </source>
</evidence>
<feature type="domain" description="Peptidase M3A/M3B catalytic" evidence="17">
    <location>
        <begin position="269"/>
        <end position="715"/>
    </location>
</feature>
<keyword evidence="8 15" id="KW-0862">Zinc</keyword>
<dbReference type="GO" id="GO:0004180">
    <property type="term" value="F:carboxypeptidase activity"/>
    <property type="evidence" value="ECO:0007669"/>
    <property type="project" value="UniProtKB-KW"/>
</dbReference>
<feature type="chain" id="PRO_5019427606" description="Dipeptidyl carboxypeptidase" evidence="16">
    <location>
        <begin position="21"/>
        <end position="720"/>
    </location>
</feature>
<organism evidence="18 19">
    <name type="scientific">Serratia fonticola</name>
    <dbReference type="NCBI Taxonomy" id="47917"/>
    <lineage>
        <taxon>Bacteria</taxon>
        <taxon>Pseudomonadati</taxon>
        <taxon>Pseudomonadota</taxon>
        <taxon>Gammaproteobacteria</taxon>
        <taxon>Enterobacterales</taxon>
        <taxon>Yersiniaceae</taxon>
        <taxon>Serratia</taxon>
    </lineage>
</organism>
<dbReference type="InterPro" id="IPR024079">
    <property type="entry name" value="MetalloPept_cat_dom_sf"/>
</dbReference>
<evidence type="ECO:0000256" key="9">
    <source>
        <dbReference type="ARBA" id="ARBA00023049"/>
    </source>
</evidence>
<keyword evidence="9 15" id="KW-0482">Metalloprotease</keyword>
<dbReference type="Gene3D" id="1.10.1370.10">
    <property type="entry name" value="Neurolysin, domain 3"/>
    <property type="match status" value="1"/>
</dbReference>
<dbReference type="GO" id="GO:0006508">
    <property type="term" value="P:proteolysis"/>
    <property type="evidence" value="ECO:0007669"/>
    <property type="project" value="UniProtKB-KW"/>
</dbReference>
<dbReference type="GO" id="GO:0005829">
    <property type="term" value="C:cytosol"/>
    <property type="evidence" value="ECO:0007669"/>
    <property type="project" value="TreeGrafter"/>
</dbReference>
<evidence type="ECO:0000256" key="5">
    <source>
        <dbReference type="ARBA" id="ARBA00022670"/>
    </source>
</evidence>
<evidence type="ECO:0000256" key="10">
    <source>
        <dbReference type="ARBA" id="ARBA00052506"/>
    </source>
</evidence>
<comment type="subcellular location">
    <subcellularLocation>
        <location evidence="1">Cytoplasm</location>
    </subcellularLocation>
</comment>
<evidence type="ECO:0000256" key="3">
    <source>
        <dbReference type="ARBA" id="ARBA00022490"/>
    </source>
</evidence>
<evidence type="ECO:0000256" key="13">
    <source>
        <dbReference type="ARBA" id="ARBA00070755"/>
    </source>
</evidence>
<dbReference type="Pfam" id="PF01432">
    <property type="entry name" value="Peptidase_M3"/>
    <property type="match status" value="1"/>
</dbReference>
<dbReference type="PANTHER" id="PTHR43660">
    <property type="entry name" value="DIPEPTIDYL CARBOXYPEPTIDASE"/>
    <property type="match status" value="1"/>
</dbReference>
<evidence type="ECO:0000256" key="8">
    <source>
        <dbReference type="ARBA" id="ARBA00022833"/>
    </source>
</evidence>
<name>A0A448SR29_SERFO</name>
<dbReference type="PANTHER" id="PTHR43660:SF1">
    <property type="entry name" value="DIPEPTIDYL CARBOXYPEPTIDASE"/>
    <property type="match status" value="1"/>
</dbReference>
<dbReference type="GO" id="GO:0008241">
    <property type="term" value="F:peptidyl-dipeptidase activity"/>
    <property type="evidence" value="ECO:0007669"/>
    <property type="project" value="UniProtKB-EC"/>
</dbReference>
<evidence type="ECO:0000313" key="18">
    <source>
        <dbReference type="EMBL" id="VEI70111.1"/>
    </source>
</evidence>
<comment type="cofactor">
    <cofactor evidence="15">
        <name>Zn(2+)</name>
        <dbReference type="ChEBI" id="CHEBI:29105"/>
    </cofactor>
    <text evidence="15">Binds 1 zinc ion.</text>
</comment>
<dbReference type="AlphaFoldDB" id="A0A448SR29"/>
<dbReference type="Proteomes" id="UP000270487">
    <property type="component" value="Chromosome"/>
</dbReference>
<keyword evidence="7 15" id="KW-0378">Hydrolase</keyword>
<dbReference type="FunFam" id="3.40.390.10:FF:000009">
    <property type="entry name" value="Oligopeptidase A"/>
    <property type="match status" value="1"/>
</dbReference>
<keyword evidence="16" id="KW-0732">Signal</keyword>
<evidence type="ECO:0000256" key="2">
    <source>
        <dbReference type="ARBA" id="ARBA00006040"/>
    </source>
</evidence>
<dbReference type="InterPro" id="IPR034005">
    <property type="entry name" value="M3A_DCP"/>
</dbReference>
<comment type="similarity">
    <text evidence="2 15">Belongs to the peptidase M3 family.</text>
</comment>
<dbReference type="CDD" id="cd06456">
    <property type="entry name" value="M3A_DCP"/>
    <property type="match status" value="1"/>
</dbReference>
<evidence type="ECO:0000256" key="15">
    <source>
        <dbReference type="RuleBase" id="RU003435"/>
    </source>
</evidence>
<dbReference type="GO" id="GO:0004222">
    <property type="term" value="F:metalloendopeptidase activity"/>
    <property type="evidence" value="ECO:0007669"/>
    <property type="project" value="InterPro"/>
</dbReference>
<sequence>MRLSTLVLAIGVALSTPALAETNTQTKEAKVAGEVKQDKQGENPFFATSQLPFQAPRFDVISESDYAPAIAAGIQQKLAEVEKIANNPAEPTFDNTFVALEKSGALLTRTMSVFGAMTSANTSDALQKLDEETSPKLAALDDAIMLNSKLFARIKAIYDRRDSLNLDPESLRLVEVTYKNYVLAGANLSDADKTQLKALNQEAATLSTQFTNKLLAASKNGALAIGDKTLLAGLSEGELAAAAQAASERKLDKQWLLVLQNTTQQPDLQNLQDRDTRQKLFEASIYRAEKNDANDTRQTLARLAKVRAEQAKLLGFPNYAAWKLQNQMAKTPDAALAFMRNIVPAATARAEREAKDIQAVIDRQNGGFKLAAWDWQFYAEQVRKEKYDLDESQIKPYFEMNNVLHNGVFYAANLLYGISFKERKDIPVYHPDVRVYEVFDKDGQSLALFYTDFFKRDNKGGGAWMSNFVEQSKLNGTKPVIYNVSNFTKPAAGQPALLSYDDVITMFHEFGHALHGMFADQQYPSLSGTNTARDFVEFPSQFNEHWASDPQVFAHFAKHYQTGEAMPQALVDKINKADKFNKGYAMTELLAAALLDMHWHMLGADQPQQDVDKFEAASLRQDKIDLSYVPPRYRSSYFQHIWGNGYAAGYYAYLWTEMLADDAFQWFSDNGGLTAENGQRFREQVLSQGNSQDLEKMYVKWRGQEPSIEPMLINRGLKDK</sequence>
<evidence type="ECO:0000256" key="7">
    <source>
        <dbReference type="ARBA" id="ARBA00022801"/>
    </source>
</evidence>